<evidence type="ECO:0000256" key="15">
    <source>
        <dbReference type="ARBA" id="ARBA00047174"/>
    </source>
</evidence>
<proteinExistence type="inferred from homology"/>
<dbReference type="Gene3D" id="2.70.50.70">
    <property type="match status" value="1"/>
</dbReference>
<evidence type="ECO:0000256" key="3">
    <source>
        <dbReference type="ARBA" id="ARBA00022525"/>
    </source>
</evidence>
<keyword evidence="7" id="KW-0186">Copper</keyword>
<evidence type="ECO:0000256" key="9">
    <source>
        <dbReference type="ARBA" id="ARBA00023157"/>
    </source>
</evidence>
<name>A0A9N9L7L7_9HELO</name>
<dbReference type="GO" id="GO:0030245">
    <property type="term" value="P:cellulose catabolic process"/>
    <property type="evidence" value="ECO:0007669"/>
    <property type="project" value="UniProtKB-KW"/>
</dbReference>
<keyword evidence="12" id="KW-0624">Polysaccharide degradation</keyword>
<dbReference type="Pfam" id="PF03443">
    <property type="entry name" value="AA9"/>
    <property type="match status" value="1"/>
</dbReference>
<evidence type="ECO:0000256" key="6">
    <source>
        <dbReference type="ARBA" id="ARBA00023002"/>
    </source>
</evidence>
<sequence>MKFQTLTALSALTASVSAHGYVDNITIAGKMYTGYLPYQDIYTNPIPDRIVRPVQGNGPVEDLTLIDLQCGGYSSGGVVGSQPAKLTGGPAAAGSTVSLAWTLWPDSHGGPVITYMAKCANNDCATYVPGNSAVWFKIAEAGRQGTTDVWADTPMTKPGYRYEYKIPSCLAAGSYLVRHEIIALHAAGTYPGVQFYPSCHQIKITGSGTSTGPSSKVAFPGAYKATDPGITYNMYAPSTYTIPGPPLFKC</sequence>
<comment type="subcellular location">
    <subcellularLocation>
        <location evidence="2">Secreted</location>
    </subcellularLocation>
</comment>
<evidence type="ECO:0000256" key="8">
    <source>
        <dbReference type="ARBA" id="ARBA00023033"/>
    </source>
</evidence>
<evidence type="ECO:0000313" key="18">
    <source>
        <dbReference type="EMBL" id="CAG8961900.1"/>
    </source>
</evidence>
<keyword evidence="6" id="KW-0560">Oxidoreductase</keyword>
<evidence type="ECO:0000256" key="7">
    <source>
        <dbReference type="ARBA" id="ARBA00023008"/>
    </source>
</evidence>
<keyword evidence="16" id="KW-0732">Signal</keyword>
<keyword evidence="4" id="KW-0479">Metal-binding</keyword>
<evidence type="ECO:0000256" key="13">
    <source>
        <dbReference type="ARBA" id="ARBA00044502"/>
    </source>
</evidence>
<keyword evidence="19" id="KW-1185">Reference proteome</keyword>
<dbReference type="EMBL" id="CAJVRL010000119">
    <property type="protein sequence ID" value="CAG8961900.1"/>
    <property type="molecule type" value="Genomic_DNA"/>
</dbReference>
<accession>A0A9N9L7L7</accession>
<comment type="catalytic activity">
    <reaction evidence="14">
        <text>[(1-&gt;4)-beta-D-glucosyl]n+m + reduced acceptor + O2 = 4-dehydro-beta-D-glucosyl-[(1-&gt;4)-beta-D-glucosyl]n-1 + [(1-&gt;4)-beta-D-glucosyl]m + acceptor + H2O.</text>
        <dbReference type="EC" id="1.14.99.56"/>
    </reaction>
</comment>
<evidence type="ECO:0000256" key="12">
    <source>
        <dbReference type="ARBA" id="ARBA00023326"/>
    </source>
</evidence>
<dbReference type="GO" id="GO:0046872">
    <property type="term" value="F:metal ion binding"/>
    <property type="evidence" value="ECO:0007669"/>
    <property type="project" value="UniProtKB-KW"/>
</dbReference>
<keyword evidence="10" id="KW-0325">Glycoprotein</keyword>
<dbReference type="GO" id="GO:0005576">
    <property type="term" value="C:extracellular region"/>
    <property type="evidence" value="ECO:0007669"/>
    <property type="project" value="UniProtKB-SubCell"/>
</dbReference>
<organism evidence="18 19">
    <name type="scientific">Hymenoscyphus fraxineus</name>
    <dbReference type="NCBI Taxonomy" id="746836"/>
    <lineage>
        <taxon>Eukaryota</taxon>
        <taxon>Fungi</taxon>
        <taxon>Dikarya</taxon>
        <taxon>Ascomycota</taxon>
        <taxon>Pezizomycotina</taxon>
        <taxon>Leotiomycetes</taxon>
        <taxon>Helotiales</taxon>
        <taxon>Helotiaceae</taxon>
        <taxon>Hymenoscyphus</taxon>
    </lineage>
</organism>
<dbReference type="OrthoDB" id="4849160at2759"/>
<dbReference type="AlphaFoldDB" id="A0A9N9L7L7"/>
<feature type="domain" description="Auxiliary Activity family 9 catalytic" evidence="17">
    <location>
        <begin position="19"/>
        <end position="237"/>
    </location>
</feature>
<keyword evidence="11" id="KW-0119">Carbohydrate metabolism</keyword>
<dbReference type="InterPro" id="IPR005103">
    <property type="entry name" value="AA9_LPMO"/>
</dbReference>
<evidence type="ECO:0000256" key="16">
    <source>
        <dbReference type="SAM" id="SignalP"/>
    </source>
</evidence>
<evidence type="ECO:0000256" key="4">
    <source>
        <dbReference type="ARBA" id="ARBA00022723"/>
    </source>
</evidence>
<evidence type="ECO:0000256" key="11">
    <source>
        <dbReference type="ARBA" id="ARBA00023277"/>
    </source>
</evidence>
<evidence type="ECO:0000259" key="17">
    <source>
        <dbReference type="Pfam" id="PF03443"/>
    </source>
</evidence>
<evidence type="ECO:0000256" key="5">
    <source>
        <dbReference type="ARBA" id="ARBA00023001"/>
    </source>
</evidence>
<protein>
    <recommendedName>
        <fullName evidence="15">lytic cellulose monooxygenase (C4-dehydrogenating)</fullName>
        <ecNumber evidence="15">1.14.99.56</ecNumber>
    </recommendedName>
</protein>
<dbReference type="CDD" id="cd21175">
    <property type="entry name" value="LPMO_AA9"/>
    <property type="match status" value="1"/>
</dbReference>
<evidence type="ECO:0000256" key="14">
    <source>
        <dbReference type="ARBA" id="ARBA00045077"/>
    </source>
</evidence>
<evidence type="ECO:0000256" key="2">
    <source>
        <dbReference type="ARBA" id="ARBA00004613"/>
    </source>
</evidence>
<keyword evidence="5" id="KW-0136">Cellulose degradation</keyword>
<feature type="chain" id="PRO_5040135088" description="lytic cellulose monooxygenase (C4-dehydrogenating)" evidence="16">
    <location>
        <begin position="19"/>
        <end position="250"/>
    </location>
</feature>
<gene>
    <name evidence="18" type="ORF">HYFRA_00013700</name>
</gene>
<dbReference type="PANTHER" id="PTHR33353">
    <property type="entry name" value="PUTATIVE (AFU_ORTHOLOGUE AFUA_1G12560)-RELATED"/>
    <property type="match status" value="1"/>
</dbReference>
<keyword evidence="3" id="KW-0964">Secreted</keyword>
<keyword evidence="8" id="KW-0503">Monooxygenase</keyword>
<dbReference type="EC" id="1.14.99.56" evidence="15"/>
<dbReference type="InterPro" id="IPR049892">
    <property type="entry name" value="AA9"/>
</dbReference>
<keyword evidence="9" id="KW-1015">Disulfide bond</keyword>
<dbReference type="GO" id="GO:0004497">
    <property type="term" value="F:monooxygenase activity"/>
    <property type="evidence" value="ECO:0007669"/>
    <property type="project" value="UniProtKB-KW"/>
</dbReference>
<dbReference type="Proteomes" id="UP000696280">
    <property type="component" value="Unassembled WGS sequence"/>
</dbReference>
<feature type="signal peptide" evidence="16">
    <location>
        <begin position="1"/>
        <end position="18"/>
    </location>
</feature>
<comment type="similarity">
    <text evidence="13">Belongs to the polysaccharide monooxygenase AA9 family.</text>
</comment>
<evidence type="ECO:0000256" key="10">
    <source>
        <dbReference type="ARBA" id="ARBA00023180"/>
    </source>
</evidence>
<reference evidence="18" key="1">
    <citation type="submission" date="2021-07" db="EMBL/GenBank/DDBJ databases">
        <authorList>
            <person name="Durling M."/>
        </authorList>
    </citation>
    <scope>NUCLEOTIDE SEQUENCE</scope>
</reference>
<evidence type="ECO:0000313" key="19">
    <source>
        <dbReference type="Proteomes" id="UP000696280"/>
    </source>
</evidence>
<dbReference type="PANTHER" id="PTHR33353:SF6">
    <property type="entry name" value="ENDOGLUCANASE IV"/>
    <property type="match status" value="1"/>
</dbReference>
<comment type="caution">
    <text evidence="18">The sequence shown here is derived from an EMBL/GenBank/DDBJ whole genome shotgun (WGS) entry which is preliminary data.</text>
</comment>
<comment type="cofactor">
    <cofactor evidence="1">
        <name>Cu(2+)</name>
        <dbReference type="ChEBI" id="CHEBI:29036"/>
    </cofactor>
</comment>
<evidence type="ECO:0000256" key="1">
    <source>
        <dbReference type="ARBA" id="ARBA00001973"/>
    </source>
</evidence>